<dbReference type="InterPro" id="IPR009050">
    <property type="entry name" value="Globin-like_sf"/>
</dbReference>
<comment type="caution">
    <text evidence="1">The sequence shown here is derived from an EMBL/GenBank/DDBJ whole genome shotgun (WGS) entry which is preliminary data.</text>
</comment>
<dbReference type="InterPro" id="IPR012292">
    <property type="entry name" value="Globin/Proto"/>
</dbReference>
<dbReference type="SUPFAM" id="SSF46458">
    <property type="entry name" value="Globin-like"/>
    <property type="match status" value="1"/>
</dbReference>
<proteinExistence type="predicted"/>
<protein>
    <recommendedName>
        <fullName evidence="3">Hemoglobin</fullName>
    </recommendedName>
</protein>
<evidence type="ECO:0000313" key="2">
    <source>
        <dbReference type="Proteomes" id="UP001500459"/>
    </source>
</evidence>
<keyword evidence="2" id="KW-1185">Reference proteome</keyword>
<dbReference type="Gene3D" id="1.10.490.10">
    <property type="entry name" value="Globins"/>
    <property type="match status" value="1"/>
</dbReference>
<dbReference type="CDD" id="cd08916">
    <property type="entry name" value="TrHb3_P"/>
    <property type="match status" value="1"/>
</dbReference>
<dbReference type="EMBL" id="BAABCW010000003">
    <property type="protein sequence ID" value="GAA4113563.1"/>
    <property type="molecule type" value="Genomic_DNA"/>
</dbReference>
<dbReference type="RefSeq" id="WP_344925705.1">
    <property type="nucleotide sequence ID" value="NZ_BAABCW010000003.1"/>
</dbReference>
<name>A0ABP7XEP8_9FLAO</name>
<evidence type="ECO:0000313" key="1">
    <source>
        <dbReference type="EMBL" id="GAA4113563.1"/>
    </source>
</evidence>
<sequence length="129" mass="15312">MNKNRNEQLRDIITKEDIEYLIRLFYSKALKDPIIGVFFTEIAQINLEDHIPHITSFWEQQLFYTGDYKKNVLQIHKDLHVKKILDKTHFDTWLSLFNTTIDSNFSGKNADLMKTRARSIATVIQIKIR</sequence>
<accession>A0ABP7XEP8</accession>
<evidence type="ECO:0008006" key="3">
    <source>
        <dbReference type="Google" id="ProtNLM"/>
    </source>
</evidence>
<dbReference type="Proteomes" id="UP001500459">
    <property type="component" value="Unassembled WGS sequence"/>
</dbReference>
<reference evidence="2" key="1">
    <citation type="journal article" date="2019" name="Int. J. Syst. Evol. Microbiol.">
        <title>The Global Catalogue of Microorganisms (GCM) 10K type strain sequencing project: providing services to taxonomists for standard genome sequencing and annotation.</title>
        <authorList>
            <consortium name="The Broad Institute Genomics Platform"/>
            <consortium name="The Broad Institute Genome Sequencing Center for Infectious Disease"/>
            <person name="Wu L."/>
            <person name="Ma J."/>
        </authorList>
    </citation>
    <scope>NUCLEOTIDE SEQUENCE [LARGE SCALE GENOMIC DNA]</scope>
    <source>
        <strain evidence="2">JCM 17106</strain>
    </source>
</reference>
<organism evidence="1 2">
    <name type="scientific">Aquimarina addita</name>
    <dbReference type="NCBI Taxonomy" id="870485"/>
    <lineage>
        <taxon>Bacteria</taxon>
        <taxon>Pseudomonadati</taxon>
        <taxon>Bacteroidota</taxon>
        <taxon>Flavobacteriia</taxon>
        <taxon>Flavobacteriales</taxon>
        <taxon>Flavobacteriaceae</taxon>
        <taxon>Aquimarina</taxon>
    </lineage>
</organism>
<gene>
    <name evidence="1" type="ORF">GCM10022393_12650</name>
</gene>